<dbReference type="AlphaFoldDB" id="A0A1M6E071"/>
<feature type="transmembrane region" description="Helical" evidence="1">
    <location>
        <begin position="29"/>
        <end position="50"/>
    </location>
</feature>
<keyword evidence="1" id="KW-0472">Membrane</keyword>
<organism evidence="2 3">
    <name type="scientific">Cruoricaptor ignavus</name>
    <dbReference type="NCBI Taxonomy" id="1118202"/>
    <lineage>
        <taxon>Bacteria</taxon>
        <taxon>Pseudomonadati</taxon>
        <taxon>Bacteroidota</taxon>
        <taxon>Flavobacteriia</taxon>
        <taxon>Flavobacteriales</taxon>
        <taxon>Weeksellaceae</taxon>
        <taxon>Cruoricaptor</taxon>
    </lineage>
</organism>
<reference evidence="2 3" key="1">
    <citation type="submission" date="2016-11" db="EMBL/GenBank/DDBJ databases">
        <authorList>
            <person name="Jaros S."/>
            <person name="Januszkiewicz K."/>
            <person name="Wedrychowicz H."/>
        </authorList>
    </citation>
    <scope>NUCLEOTIDE SEQUENCE [LARGE SCALE GENOMIC DNA]</scope>
    <source>
        <strain evidence="2 3">DSM 25479</strain>
    </source>
</reference>
<protein>
    <submittedName>
        <fullName evidence="2">Uncharacterized protein</fullName>
    </submittedName>
</protein>
<name>A0A1M6E071_9FLAO</name>
<accession>A0A1M6E071</accession>
<dbReference type="STRING" id="1118202.SAMN05443429_104168"/>
<keyword evidence="3" id="KW-1185">Reference proteome</keyword>
<proteinExistence type="predicted"/>
<evidence type="ECO:0000256" key="1">
    <source>
        <dbReference type="SAM" id="Phobius"/>
    </source>
</evidence>
<keyword evidence="1" id="KW-1133">Transmembrane helix</keyword>
<gene>
    <name evidence="2" type="ORF">SAMN05443429_104168</name>
</gene>
<dbReference type="EMBL" id="FQYI01000004">
    <property type="protein sequence ID" value="SHI78799.1"/>
    <property type="molecule type" value="Genomic_DNA"/>
</dbReference>
<sequence length="54" mass="6630">MITLWDSLGYTNTSLRATTFKRNHFKIKWLRFLILPLFPRLSQIFLFLILQRIF</sequence>
<keyword evidence="1" id="KW-0812">Transmembrane</keyword>
<dbReference type="Proteomes" id="UP000184335">
    <property type="component" value="Unassembled WGS sequence"/>
</dbReference>
<evidence type="ECO:0000313" key="2">
    <source>
        <dbReference type="EMBL" id="SHI78799.1"/>
    </source>
</evidence>
<evidence type="ECO:0000313" key="3">
    <source>
        <dbReference type="Proteomes" id="UP000184335"/>
    </source>
</evidence>